<keyword evidence="1" id="KW-0472">Membrane</keyword>
<dbReference type="InterPro" id="IPR039426">
    <property type="entry name" value="TonB-dep_rcpt-like"/>
</dbReference>
<proteinExistence type="inferred from homology"/>
<keyword evidence="1" id="KW-0813">Transport</keyword>
<keyword evidence="1" id="KW-0812">Transmembrane</keyword>
<comment type="subcellular location">
    <subcellularLocation>
        <location evidence="1">Cell outer membrane</location>
        <topology evidence="1">Multi-pass membrane protein</topology>
    </subcellularLocation>
</comment>
<protein>
    <submittedName>
        <fullName evidence="3">TonB-dependent receptor plug domain protein</fullName>
    </submittedName>
</protein>
<dbReference type="SUPFAM" id="SSF56935">
    <property type="entry name" value="Porins"/>
    <property type="match status" value="1"/>
</dbReference>
<keyword evidence="3" id="KW-0675">Receptor</keyword>
<dbReference type="PROSITE" id="PS52016">
    <property type="entry name" value="TONB_DEPENDENT_REC_3"/>
    <property type="match status" value="1"/>
</dbReference>
<evidence type="ECO:0000256" key="1">
    <source>
        <dbReference type="PROSITE-ProRule" id="PRU01360"/>
    </source>
</evidence>
<dbReference type="InterPro" id="IPR037066">
    <property type="entry name" value="Plug_dom_sf"/>
</dbReference>
<dbReference type="InterPro" id="IPR008969">
    <property type="entry name" value="CarboxyPept-like_regulatory"/>
</dbReference>
<evidence type="ECO:0000313" key="3">
    <source>
        <dbReference type="EMBL" id="KXO15294.1"/>
    </source>
</evidence>
<keyword evidence="1" id="KW-1134">Transmembrane beta strand</keyword>
<dbReference type="PATRIC" id="fig|28125.4.peg.1872"/>
<reference evidence="3 4" key="1">
    <citation type="submission" date="2016-02" db="EMBL/GenBank/DDBJ databases">
        <authorList>
            <person name="Wen L."/>
            <person name="He K."/>
            <person name="Yang H."/>
        </authorList>
    </citation>
    <scope>NUCLEOTIDE SEQUENCE [LARGE SCALE GENOMIC DNA]</scope>
    <source>
        <strain evidence="3 4">GED7880</strain>
    </source>
</reference>
<name>A0A137SS83_9BACT</name>
<gene>
    <name evidence="3" type="ORF">HMPREF3202_01881</name>
</gene>
<dbReference type="Pfam" id="PF07715">
    <property type="entry name" value="Plug"/>
    <property type="match status" value="1"/>
</dbReference>
<dbReference type="eggNOG" id="COG4771">
    <property type="taxonomic scope" value="Bacteria"/>
</dbReference>
<dbReference type="GO" id="GO:0009279">
    <property type="term" value="C:cell outer membrane"/>
    <property type="evidence" value="ECO:0007669"/>
    <property type="project" value="UniProtKB-SubCell"/>
</dbReference>
<dbReference type="Gene3D" id="2.60.40.1120">
    <property type="entry name" value="Carboxypeptidase-like, regulatory domain"/>
    <property type="match status" value="1"/>
</dbReference>
<sequence>MLFGDVKDRATGEHLPNAMITVKGTNLRTVCDASGHFQIAHLPVGKQTIVASYTGYASQSKEVEMRAGKGTEVYFNLDIDALELSQVVVTGTRTEHFVKDVPIRTEVLTSKALQRKNAQNLFDALEGIPGVRVEQQCQFCNFSEVRMQGLGAEHTQVLLDGEPIYSGLAGVYGLQQLSTNDVDRMEVVRIS</sequence>
<dbReference type="PANTHER" id="PTHR30069">
    <property type="entry name" value="TONB-DEPENDENT OUTER MEMBRANE RECEPTOR"/>
    <property type="match status" value="1"/>
</dbReference>
<dbReference type="Pfam" id="PF13715">
    <property type="entry name" value="CarbopepD_reg_2"/>
    <property type="match status" value="1"/>
</dbReference>
<dbReference type="AlphaFoldDB" id="A0A137SS83"/>
<dbReference type="Gene3D" id="2.170.130.10">
    <property type="entry name" value="TonB-dependent receptor, plug domain"/>
    <property type="match status" value="1"/>
</dbReference>
<comment type="similarity">
    <text evidence="1">Belongs to the TonB-dependent receptor family.</text>
</comment>
<dbReference type="EMBL" id="LTAG01000110">
    <property type="protein sequence ID" value="KXO15294.1"/>
    <property type="molecule type" value="Genomic_DNA"/>
</dbReference>
<keyword evidence="1" id="KW-0998">Cell outer membrane</keyword>
<dbReference type="SUPFAM" id="SSF49464">
    <property type="entry name" value="Carboxypeptidase regulatory domain-like"/>
    <property type="match status" value="1"/>
</dbReference>
<dbReference type="InterPro" id="IPR012910">
    <property type="entry name" value="Plug_dom"/>
</dbReference>
<dbReference type="PANTHER" id="PTHR30069:SF57">
    <property type="entry name" value="TONB-DEPENDENT RECEPTOR"/>
    <property type="match status" value="1"/>
</dbReference>
<feature type="domain" description="TonB-dependent receptor plug" evidence="2">
    <location>
        <begin position="99"/>
        <end position="189"/>
    </location>
</feature>
<comment type="caution">
    <text evidence="3">The sequence shown here is derived from an EMBL/GenBank/DDBJ whole genome shotgun (WGS) entry which is preliminary data.</text>
</comment>
<dbReference type="Proteomes" id="UP000070093">
    <property type="component" value="Unassembled WGS sequence"/>
</dbReference>
<dbReference type="GO" id="GO:0044718">
    <property type="term" value="P:siderophore transmembrane transport"/>
    <property type="evidence" value="ECO:0007669"/>
    <property type="project" value="TreeGrafter"/>
</dbReference>
<dbReference type="STRING" id="28125.HMPREF3202_01881"/>
<dbReference type="GO" id="GO:0015344">
    <property type="term" value="F:siderophore uptake transmembrane transporter activity"/>
    <property type="evidence" value="ECO:0007669"/>
    <property type="project" value="TreeGrafter"/>
</dbReference>
<evidence type="ECO:0000313" key="4">
    <source>
        <dbReference type="Proteomes" id="UP000070093"/>
    </source>
</evidence>
<evidence type="ECO:0000259" key="2">
    <source>
        <dbReference type="Pfam" id="PF07715"/>
    </source>
</evidence>
<organism evidence="3 4">
    <name type="scientific">Prevotella bivia</name>
    <dbReference type="NCBI Taxonomy" id="28125"/>
    <lineage>
        <taxon>Bacteria</taxon>
        <taxon>Pseudomonadati</taxon>
        <taxon>Bacteroidota</taxon>
        <taxon>Bacteroidia</taxon>
        <taxon>Bacteroidales</taxon>
        <taxon>Prevotellaceae</taxon>
        <taxon>Prevotella</taxon>
    </lineage>
</organism>
<accession>A0A137SS83</accession>